<accession>A0ABZ1MUD8</accession>
<gene>
    <name evidence="2" type="ORF">OHU35_33815</name>
</gene>
<feature type="compositionally biased region" description="Low complexity" evidence="1">
    <location>
        <begin position="18"/>
        <end position="27"/>
    </location>
</feature>
<dbReference type="RefSeq" id="WP_405508034.1">
    <property type="nucleotide sequence ID" value="NZ_CP108341.1"/>
</dbReference>
<dbReference type="Proteomes" id="UP001621512">
    <property type="component" value="Chromosome"/>
</dbReference>
<evidence type="ECO:0000313" key="2">
    <source>
        <dbReference type="EMBL" id="WTW30765.1"/>
    </source>
</evidence>
<reference evidence="2 3" key="1">
    <citation type="submission" date="2022-10" db="EMBL/GenBank/DDBJ databases">
        <title>The complete genomes of actinobacterial strains from the NBC collection.</title>
        <authorList>
            <person name="Joergensen T.S."/>
            <person name="Alvarez Arevalo M."/>
            <person name="Sterndorff E.B."/>
            <person name="Faurdal D."/>
            <person name="Vuksanovic O."/>
            <person name="Mourched A.-S."/>
            <person name="Charusanti P."/>
            <person name="Shaw S."/>
            <person name="Blin K."/>
            <person name="Weber T."/>
        </authorList>
    </citation>
    <scope>NUCLEOTIDE SEQUENCE [LARGE SCALE GENOMIC DNA]</scope>
    <source>
        <strain evidence="2 3">NBC_00017</strain>
    </source>
</reference>
<protein>
    <submittedName>
        <fullName evidence="2">Uncharacterized protein</fullName>
    </submittedName>
</protein>
<name>A0ABZ1MUD8_STREF</name>
<keyword evidence="3" id="KW-1185">Reference proteome</keyword>
<feature type="region of interest" description="Disordered" evidence="1">
    <location>
        <begin position="1"/>
        <end position="27"/>
    </location>
</feature>
<sequence length="47" mass="4936">MAVRERYRVPRSGGGTHPAGHAPPTAADCRLRTAARPIGDSPPASNR</sequence>
<evidence type="ECO:0000313" key="3">
    <source>
        <dbReference type="Proteomes" id="UP001621512"/>
    </source>
</evidence>
<proteinExistence type="predicted"/>
<dbReference type="EMBL" id="CP108341">
    <property type="protein sequence ID" value="WTW30765.1"/>
    <property type="molecule type" value="Genomic_DNA"/>
</dbReference>
<evidence type="ECO:0000256" key="1">
    <source>
        <dbReference type="SAM" id="MobiDB-lite"/>
    </source>
</evidence>
<organism evidence="2 3">
    <name type="scientific">Streptomyces purpurascens</name>
    <dbReference type="NCBI Taxonomy" id="1924"/>
    <lineage>
        <taxon>Bacteria</taxon>
        <taxon>Bacillati</taxon>
        <taxon>Actinomycetota</taxon>
        <taxon>Actinomycetes</taxon>
        <taxon>Kitasatosporales</taxon>
        <taxon>Streptomycetaceae</taxon>
        <taxon>Streptomyces</taxon>
    </lineage>
</organism>